<dbReference type="PROSITE" id="PS50162">
    <property type="entry name" value="RECA_2"/>
    <property type="match status" value="1"/>
</dbReference>
<dbReference type="PANTHER" id="PTHR46487:SF1">
    <property type="entry name" value="DNA REPAIR PROTEIN XRCC3"/>
    <property type="match status" value="1"/>
</dbReference>
<keyword evidence="5" id="KW-0234">DNA repair</keyword>
<dbReference type="PANTHER" id="PTHR46487">
    <property type="entry name" value="DNA REPAIR PROTEIN XRCC3"/>
    <property type="match status" value="1"/>
</dbReference>
<evidence type="ECO:0000313" key="8">
    <source>
        <dbReference type="Proteomes" id="UP000694920"/>
    </source>
</evidence>
<evidence type="ECO:0000256" key="4">
    <source>
        <dbReference type="ARBA" id="ARBA00022840"/>
    </source>
</evidence>
<evidence type="ECO:0000256" key="5">
    <source>
        <dbReference type="ARBA" id="ARBA00023204"/>
    </source>
</evidence>
<gene>
    <name evidence="9 10 11" type="primary">LOC107269148</name>
</gene>
<keyword evidence="2" id="KW-0547">Nucleotide-binding</keyword>
<dbReference type="AlphaFoldDB" id="A0AAJ7FLU9"/>
<keyword evidence="8" id="KW-1185">Reference proteome</keyword>
<feature type="domain" description="RecA family profile 1" evidence="7">
    <location>
        <begin position="25"/>
        <end position="198"/>
    </location>
</feature>
<dbReference type="GO" id="GO:0005657">
    <property type="term" value="C:replication fork"/>
    <property type="evidence" value="ECO:0007669"/>
    <property type="project" value="TreeGrafter"/>
</dbReference>
<dbReference type="GO" id="GO:0000722">
    <property type="term" value="P:telomere maintenance via recombination"/>
    <property type="evidence" value="ECO:0007669"/>
    <property type="project" value="TreeGrafter"/>
</dbReference>
<evidence type="ECO:0000256" key="1">
    <source>
        <dbReference type="ARBA" id="ARBA00004123"/>
    </source>
</evidence>
<evidence type="ECO:0000256" key="6">
    <source>
        <dbReference type="ARBA" id="ARBA00023242"/>
    </source>
</evidence>
<comment type="subcellular location">
    <subcellularLocation>
        <location evidence="1">Nucleus</location>
    </subcellularLocation>
</comment>
<keyword evidence="6" id="KW-0539">Nucleus</keyword>
<dbReference type="Pfam" id="PF08423">
    <property type="entry name" value="Rad51"/>
    <property type="match status" value="1"/>
</dbReference>
<dbReference type="GO" id="GO:0045003">
    <property type="term" value="P:double-strand break repair via synthesis-dependent strand annealing"/>
    <property type="evidence" value="ECO:0007669"/>
    <property type="project" value="TreeGrafter"/>
</dbReference>
<dbReference type="GO" id="GO:0090656">
    <property type="term" value="P:t-circle formation"/>
    <property type="evidence" value="ECO:0007669"/>
    <property type="project" value="TreeGrafter"/>
</dbReference>
<accession>A0AAJ7FLU9</accession>
<name>A0AAJ7FLU9_CEPCN</name>
<dbReference type="GO" id="GO:0033065">
    <property type="term" value="C:Rad51C-XRCC3 complex"/>
    <property type="evidence" value="ECO:0007669"/>
    <property type="project" value="TreeGrafter"/>
</dbReference>
<dbReference type="CDD" id="cd19491">
    <property type="entry name" value="XRCC3"/>
    <property type="match status" value="1"/>
</dbReference>
<evidence type="ECO:0000256" key="3">
    <source>
        <dbReference type="ARBA" id="ARBA00022763"/>
    </source>
</evidence>
<evidence type="ECO:0000313" key="10">
    <source>
        <dbReference type="RefSeq" id="XP_015598188.1"/>
    </source>
</evidence>
<dbReference type="InterPro" id="IPR020588">
    <property type="entry name" value="RecA_ATP-bd"/>
</dbReference>
<dbReference type="GeneID" id="107269148"/>
<proteinExistence type="predicted"/>
<sequence length="267" mass="29528">MAMSNELLQRNDSIFATTAFDLKNEESYLTTGCSKFDQFLRGGIPKKGILQIYGESGIGKTQLALQLCLTVQVPESEGGAAAAAVYICTEDTFPSRRLQELLTQSQLSKKCCTTGDSIFVEHVATMEELEVCVIQKIPLLINSRKIGLLVIDSIAAPYRAEYNDNELKKRAKSLRSIGHQLHKFGSDYTISVVCINQVSAVIGSNIQEDIHKKQQPTLGIIWAGMITNSLQLYRQGKRRYACMVVSPYLPRNVLEFRITSAGVTGIT</sequence>
<dbReference type="GO" id="GO:0140664">
    <property type="term" value="F:ATP-dependent DNA damage sensor activity"/>
    <property type="evidence" value="ECO:0007669"/>
    <property type="project" value="InterPro"/>
</dbReference>
<dbReference type="KEGG" id="ccin:107269148"/>
<evidence type="ECO:0000259" key="7">
    <source>
        <dbReference type="PROSITE" id="PS50162"/>
    </source>
</evidence>
<dbReference type="InterPro" id="IPR027417">
    <property type="entry name" value="P-loop_NTPase"/>
</dbReference>
<dbReference type="InterPro" id="IPR013632">
    <property type="entry name" value="Rad51_C"/>
</dbReference>
<dbReference type="RefSeq" id="XP_015598188.1">
    <property type="nucleotide sequence ID" value="XM_015742702.2"/>
</dbReference>
<keyword evidence="4" id="KW-0067">ATP-binding</keyword>
<dbReference type="RefSeq" id="XP_015598197.1">
    <property type="nucleotide sequence ID" value="XM_015742711.2"/>
</dbReference>
<dbReference type="SUPFAM" id="SSF52540">
    <property type="entry name" value="P-loop containing nucleoside triphosphate hydrolases"/>
    <property type="match status" value="1"/>
</dbReference>
<reference evidence="9 10" key="1">
    <citation type="submission" date="2025-04" db="UniProtKB">
        <authorList>
            <consortium name="RefSeq"/>
        </authorList>
    </citation>
    <scope>IDENTIFICATION</scope>
</reference>
<dbReference type="Gene3D" id="3.40.50.300">
    <property type="entry name" value="P-loop containing nucleotide triphosphate hydrolases"/>
    <property type="match status" value="1"/>
</dbReference>
<dbReference type="GO" id="GO:0005524">
    <property type="term" value="F:ATP binding"/>
    <property type="evidence" value="ECO:0007669"/>
    <property type="project" value="UniProtKB-KW"/>
</dbReference>
<keyword evidence="3" id="KW-0227">DNA damage</keyword>
<dbReference type="RefSeq" id="XP_015598182.1">
    <property type="nucleotide sequence ID" value="XM_015742696.2"/>
</dbReference>
<evidence type="ECO:0000313" key="9">
    <source>
        <dbReference type="RefSeq" id="XP_015598182.1"/>
    </source>
</evidence>
<dbReference type="Proteomes" id="UP000694920">
    <property type="component" value="Unplaced"/>
</dbReference>
<dbReference type="GO" id="GO:0000400">
    <property type="term" value="F:four-way junction DNA binding"/>
    <property type="evidence" value="ECO:0007669"/>
    <property type="project" value="TreeGrafter"/>
</dbReference>
<organism evidence="8 11">
    <name type="scientific">Cephus cinctus</name>
    <name type="common">Wheat stem sawfly</name>
    <dbReference type="NCBI Taxonomy" id="211228"/>
    <lineage>
        <taxon>Eukaryota</taxon>
        <taxon>Metazoa</taxon>
        <taxon>Ecdysozoa</taxon>
        <taxon>Arthropoda</taxon>
        <taxon>Hexapoda</taxon>
        <taxon>Insecta</taxon>
        <taxon>Pterygota</taxon>
        <taxon>Neoptera</taxon>
        <taxon>Endopterygota</taxon>
        <taxon>Hymenoptera</taxon>
        <taxon>Cephoidea</taxon>
        <taxon>Cephidae</taxon>
        <taxon>Cephus</taxon>
    </lineage>
</organism>
<evidence type="ECO:0000313" key="11">
    <source>
        <dbReference type="RefSeq" id="XP_015598197.1"/>
    </source>
</evidence>
<evidence type="ECO:0000256" key="2">
    <source>
        <dbReference type="ARBA" id="ARBA00022741"/>
    </source>
</evidence>
<protein>
    <submittedName>
        <fullName evidence="9 10">DNA repair protein XRCC3</fullName>
    </submittedName>
</protein>
<dbReference type="InterPro" id="IPR047348">
    <property type="entry name" value="XRCC3-like_C"/>
</dbReference>
<dbReference type="GO" id="GO:0071140">
    <property type="term" value="P:resolution of mitotic recombination intermediates"/>
    <property type="evidence" value="ECO:0007669"/>
    <property type="project" value="TreeGrafter"/>
</dbReference>